<evidence type="ECO:0000313" key="3">
    <source>
        <dbReference type="Proteomes" id="UP001595712"/>
    </source>
</evidence>
<evidence type="ECO:0000259" key="1">
    <source>
        <dbReference type="Pfam" id="PF08241"/>
    </source>
</evidence>
<organism evidence="2 3">
    <name type="scientific">Glycomyces rhizosphaerae</name>
    <dbReference type="NCBI Taxonomy" id="2054422"/>
    <lineage>
        <taxon>Bacteria</taxon>
        <taxon>Bacillati</taxon>
        <taxon>Actinomycetota</taxon>
        <taxon>Actinomycetes</taxon>
        <taxon>Glycomycetales</taxon>
        <taxon>Glycomycetaceae</taxon>
        <taxon>Glycomyces</taxon>
    </lineage>
</organism>
<dbReference type="Proteomes" id="UP001595712">
    <property type="component" value="Unassembled WGS sequence"/>
</dbReference>
<dbReference type="InterPro" id="IPR029063">
    <property type="entry name" value="SAM-dependent_MTases_sf"/>
</dbReference>
<sequence>MAESIQARYDGIAAWYEDYNAESARQNRDPLMELLGEGAGWCLDLGCGTGHYFDAIRATGRSVVGLDRSADQLRIAIDRDRSVVQSDAAALPFADAVFPTVVSLWASTDVDNWAQVMREAARVLQPGGLFVFYGVHPCFNGPHVQNREDGARIIHPIYRQAGRHEASTWWSSGGVRQQVGMRHLSLSDLLNGVLEAGLRIEHVSEPREHAIPYVLAIKAHRPPA</sequence>
<dbReference type="PANTHER" id="PTHR42912">
    <property type="entry name" value="METHYLTRANSFERASE"/>
    <property type="match status" value="1"/>
</dbReference>
<dbReference type="RefSeq" id="WP_387972262.1">
    <property type="nucleotide sequence ID" value="NZ_JBHRWO010000006.1"/>
</dbReference>
<accession>A0ABV7PXE1</accession>
<gene>
    <name evidence="2" type="ORF">ACFO8M_06655</name>
</gene>
<feature type="domain" description="Methyltransferase type 11" evidence="1">
    <location>
        <begin position="43"/>
        <end position="132"/>
    </location>
</feature>
<dbReference type="SUPFAM" id="SSF53335">
    <property type="entry name" value="S-adenosyl-L-methionine-dependent methyltransferases"/>
    <property type="match status" value="1"/>
</dbReference>
<reference evidence="3" key="1">
    <citation type="journal article" date="2019" name="Int. J. Syst. Evol. Microbiol.">
        <title>The Global Catalogue of Microorganisms (GCM) 10K type strain sequencing project: providing services to taxonomists for standard genome sequencing and annotation.</title>
        <authorList>
            <consortium name="The Broad Institute Genomics Platform"/>
            <consortium name="The Broad Institute Genome Sequencing Center for Infectious Disease"/>
            <person name="Wu L."/>
            <person name="Ma J."/>
        </authorList>
    </citation>
    <scope>NUCLEOTIDE SEQUENCE [LARGE SCALE GENOMIC DNA]</scope>
    <source>
        <strain evidence="3">CGMCC 4.7396</strain>
    </source>
</reference>
<dbReference type="InterPro" id="IPR013216">
    <property type="entry name" value="Methyltransf_11"/>
</dbReference>
<dbReference type="InterPro" id="IPR050508">
    <property type="entry name" value="Methyltransf_Superfamily"/>
</dbReference>
<comment type="caution">
    <text evidence="2">The sequence shown here is derived from an EMBL/GenBank/DDBJ whole genome shotgun (WGS) entry which is preliminary data.</text>
</comment>
<protein>
    <submittedName>
        <fullName evidence="2">Class I SAM-dependent methyltransferase</fullName>
        <ecNumber evidence="2">2.1.1.-</ecNumber>
    </submittedName>
</protein>
<keyword evidence="2" id="KW-0489">Methyltransferase</keyword>
<evidence type="ECO:0000313" key="2">
    <source>
        <dbReference type="EMBL" id="MFC3492161.1"/>
    </source>
</evidence>
<keyword evidence="3" id="KW-1185">Reference proteome</keyword>
<dbReference type="GO" id="GO:0032259">
    <property type="term" value="P:methylation"/>
    <property type="evidence" value="ECO:0007669"/>
    <property type="project" value="UniProtKB-KW"/>
</dbReference>
<name>A0ABV7PXE1_9ACTN</name>
<keyword evidence="2" id="KW-0808">Transferase</keyword>
<dbReference type="EMBL" id="JBHRWO010000006">
    <property type="protein sequence ID" value="MFC3492161.1"/>
    <property type="molecule type" value="Genomic_DNA"/>
</dbReference>
<dbReference type="Pfam" id="PF08241">
    <property type="entry name" value="Methyltransf_11"/>
    <property type="match status" value="1"/>
</dbReference>
<dbReference type="EC" id="2.1.1.-" evidence="2"/>
<proteinExistence type="predicted"/>
<dbReference type="Gene3D" id="3.40.50.150">
    <property type="entry name" value="Vaccinia Virus protein VP39"/>
    <property type="match status" value="1"/>
</dbReference>
<dbReference type="CDD" id="cd02440">
    <property type="entry name" value="AdoMet_MTases"/>
    <property type="match status" value="1"/>
</dbReference>
<dbReference type="GO" id="GO:0008168">
    <property type="term" value="F:methyltransferase activity"/>
    <property type="evidence" value="ECO:0007669"/>
    <property type="project" value="UniProtKB-KW"/>
</dbReference>